<dbReference type="EMBL" id="LZPO01096786">
    <property type="protein sequence ID" value="OBS65441.1"/>
    <property type="molecule type" value="Genomic_DNA"/>
</dbReference>
<protein>
    <submittedName>
        <fullName evidence="2">Uncharacterized protein</fullName>
    </submittedName>
</protein>
<feature type="region of interest" description="Disordered" evidence="1">
    <location>
        <begin position="1"/>
        <end position="41"/>
    </location>
</feature>
<reference evidence="2 3" key="1">
    <citation type="submission" date="2016-06" db="EMBL/GenBank/DDBJ databases">
        <title>The Draft Genome Sequence and Annotation of the Desert Woodrat Neotoma lepida.</title>
        <authorList>
            <person name="Campbell M."/>
            <person name="Oakeson K.F."/>
            <person name="Yandell M."/>
            <person name="Halpert J.R."/>
            <person name="Dearing D."/>
        </authorList>
    </citation>
    <scope>NUCLEOTIDE SEQUENCE [LARGE SCALE GENOMIC DNA]</scope>
    <source>
        <strain evidence="2">417</strain>
        <tissue evidence="2">Liver</tissue>
    </source>
</reference>
<evidence type="ECO:0000313" key="2">
    <source>
        <dbReference type="EMBL" id="OBS65441.1"/>
    </source>
</evidence>
<dbReference type="Proteomes" id="UP000092124">
    <property type="component" value="Unassembled WGS sequence"/>
</dbReference>
<keyword evidence="3" id="KW-1185">Reference proteome</keyword>
<comment type="caution">
    <text evidence="2">The sequence shown here is derived from an EMBL/GenBank/DDBJ whole genome shotgun (WGS) entry which is preliminary data.</text>
</comment>
<evidence type="ECO:0000313" key="3">
    <source>
        <dbReference type="Proteomes" id="UP000092124"/>
    </source>
</evidence>
<dbReference type="AlphaFoldDB" id="A0A1A6GGU0"/>
<gene>
    <name evidence="2" type="ORF">A6R68_06033</name>
</gene>
<organism evidence="2 3">
    <name type="scientific">Neotoma lepida</name>
    <name type="common">Desert woodrat</name>
    <dbReference type="NCBI Taxonomy" id="56216"/>
    <lineage>
        <taxon>Eukaryota</taxon>
        <taxon>Metazoa</taxon>
        <taxon>Chordata</taxon>
        <taxon>Craniata</taxon>
        <taxon>Vertebrata</taxon>
        <taxon>Euteleostomi</taxon>
        <taxon>Mammalia</taxon>
        <taxon>Eutheria</taxon>
        <taxon>Euarchontoglires</taxon>
        <taxon>Glires</taxon>
        <taxon>Rodentia</taxon>
        <taxon>Myomorpha</taxon>
        <taxon>Muroidea</taxon>
        <taxon>Cricetidae</taxon>
        <taxon>Neotominae</taxon>
        <taxon>Neotoma</taxon>
    </lineage>
</organism>
<sequence length="173" mass="19141">MGGLLLAGERGRAGPGAQPEEAGERWRGAEGGGVDAQDGHWSHTKPGFMEERRQLGQLRVPTAPVDISKAEQTECLQWSVAMLQRDLHGLLQGRLVTEKGGMLHEQPHHWCQGPLVHPDECLTRSQAGLTATLKPMPFAGPFAGWASQTVLFSDWLRLMALSQKNFWLEEIRE</sequence>
<name>A0A1A6GGU0_NEOLE</name>
<accession>A0A1A6GGU0</accession>
<evidence type="ECO:0000256" key="1">
    <source>
        <dbReference type="SAM" id="MobiDB-lite"/>
    </source>
</evidence>
<proteinExistence type="predicted"/>